<reference evidence="1" key="2">
    <citation type="journal article" date="2021" name="Genome Biol. Evol.">
        <title>Developing a high-quality reference genome for a parasitic bivalve with doubly uniparental inheritance (Bivalvia: Unionida).</title>
        <authorList>
            <person name="Smith C.H."/>
        </authorList>
    </citation>
    <scope>NUCLEOTIDE SEQUENCE</scope>
    <source>
        <strain evidence="1">CHS0354</strain>
        <tissue evidence="1">Mantle</tissue>
    </source>
</reference>
<organism evidence="1 2">
    <name type="scientific">Potamilus streckersoni</name>
    <dbReference type="NCBI Taxonomy" id="2493646"/>
    <lineage>
        <taxon>Eukaryota</taxon>
        <taxon>Metazoa</taxon>
        <taxon>Spiralia</taxon>
        <taxon>Lophotrochozoa</taxon>
        <taxon>Mollusca</taxon>
        <taxon>Bivalvia</taxon>
        <taxon>Autobranchia</taxon>
        <taxon>Heteroconchia</taxon>
        <taxon>Palaeoheterodonta</taxon>
        <taxon>Unionida</taxon>
        <taxon>Unionoidea</taxon>
        <taxon>Unionidae</taxon>
        <taxon>Ambleminae</taxon>
        <taxon>Lampsilini</taxon>
        <taxon>Potamilus</taxon>
    </lineage>
</organism>
<dbReference type="Proteomes" id="UP001195483">
    <property type="component" value="Unassembled WGS sequence"/>
</dbReference>
<reference evidence="1" key="1">
    <citation type="journal article" date="2021" name="Genome Biol. Evol.">
        <title>A High-Quality Reference Genome for a Parasitic Bivalve with Doubly Uniparental Inheritance (Bivalvia: Unionida).</title>
        <authorList>
            <person name="Smith C.H."/>
        </authorList>
    </citation>
    <scope>NUCLEOTIDE SEQUENCE</scope>
    <source>
        <strain evidence="1">CHS0354</strain>
    </source>
</reference>
<proteinExistence type="predicted"/>
<gene>
    <name evidence="1" type="ORF">CHS0354_031588</name>
</gene>
<accession>A0AAE0VW85</accession>
<comment type="caution">
    <text evidence="1">The sequence shown here is derived from an EMBL/GenBank/DDBJ whole genome shotgun (WGS) entry which is preliminary data.</text>
</comment>
<protein>
    <submittedName>
        <fullName evidence="1">Uncharacterized protein</fullName>
    </submittedName>
</protein>
<reference evidence="1" key="3">
    <citation type="submission" date="2023-05" db="EMBL/GenBank/DDBJ databases">
        <authorList>
            <person name="Smith C.H."/>
        </authorList>
    </citation>
    <scope>NUCLEOTIDE SEQUENCE</scope>
    <source>
        <strain evidence="1">CHS0354</strain>
        <tissue evidence="1">Mantle</tissue>
    </source>
</reference>
<dbReference type="EMBL" id="JAEAOA010001888">
    <property type="protein sequence ID" value="KAK3591482.1"/>
    <property type="molecule type" value="Genomic_DNA"/>
</dbReference>
<sequence length="195" mass="22316">MGHSKIVVMQVKFRLFQDDSCTGRVVLGGWVVVVTEFRLFQKYLLVSGEPRVKLRPGDDKGSKRAQTPFLPVVLVSPNCLLLISHTVIVTHMKHITHLRQGTVQHNMHQSKKCVKDTPRKETKEENTLLTHTLFFNDNLLETEEKQCIYSPATMCERHTSSRDGESNSLCPKLYVAETNLSWGRRKHNRPLPQSP</sequence>
<evidence type="ECO:0000313" key="2">
    <source>
        <dbReference type="Proteomes" id="UP001195483"/>
    </source>
</evidence>
<name>A0AAE0VW85_9BIVA</name>
<keyword evidence="2" id="KW-1185">Reference proteome</keyword>
<dbReference type="AlphaFoldDB" id="A0AAE0VW85"/>
<evidence type="ECO:0000313" key="1">
    <source>
        <dbReference type="EMBL" id="KAK3591482.1"/>
    </source>
</evidence>